<accession>A0A833SBL0</accession>
<feature type="compositionally biased region" description="Low complexity" evidence="1">
    <location>
        <begin position="818"/>
        <end position="853"/>
    </location>
</feature>
<keyword evidence="3" id="KW-1185">Reference proteome</keyword>
<protein>
    <submittedName>
        <fullName evidence="2">Uncharacterized protein</fullName>
    </submittedName>
</protein>
<reference evidence="2" key="1">
    <citation type="submission" date="2020-04" db="EMBL/GenBank/DDBJ databases">
        <title>Hybrid Assembly of Korean Phytophthora infestans isolates.</title>
        <authorList>
            <person name="Prokchorchik M."/>
            <person name="Lee Y."/>
            <person name="Seo J."/>
            <person name="Cho J.-H."/>
            <person name="Park Y.-E."/>
            <person name="Jang D.-C."/>
            <person name="Im J.-S."/>
            <person name="Choi J.-G."/>
            <person name="Park H.-J."/>
            <person name="Lee G.-B."/>
            <person name="Lee Y.-G."/>
            <person name="Hong S.-Y."/>
            <person name="Cho K."/>
            <person name="Sohn K.H."/>
        </authorList>
    </citation>
    <scope>NUCLEOTIDE SEQUENCE</scope>
    <source>
        <strain evidence="2">KR_1_A1</strain>
    </source>
</reference>
<sequence>MAEDRLHVLDIGVSVEASARIKPPIQDGDSQLISVCHKNHVIAIANGRFVDLYGICANSLHPFTFLHQISMSDHVTRLRSSIINNDESSGLRSAVATCVSFPVPGFLLVGAFVEVPVSEKSSTDKTATPVLLLGFRLYARSVTQYTSAMDGEKTREPPASVQVYFSFVEPVVGADGRCIRSLQSFRHDMTPDAGSVLVLFEDSKVFGVLSWKERFSDRQVCLAQIKQQTGSLVIAQCSQDGRYAVLGDAGGRLCLIEFRDFSRAGSATNLKAQQLVGKRLELKACSRSGVISRDNPLERVRVAHTLASSGMDCAYTSLRWWMCSIQDQQKQFILAGKQDGSLNILKLIQGSEDSRCANELRLVQMYPGLASGTHDAVRSISEPIRVVANNAVDGTWFELSVVSEMRWRTWRIKITKVDGELSKRNRMTWPSVRDSLDFPSFPIQIQSVSSIVLLPKSSELSKVVAKVLADSAPGHSPRYPVSMTIAANRLQVVGLLTKSAVESGEPFAKTERELYEHVESEDEVQKSELHVEETQEEETVLEERQHHPSEPTTIQDRYKLPPMDWKPRTSAASVKDDWSLRENVQKGVSTSKLSRVDYNERVTSVMQRVAQVSDVMKSMRTSFQLFSSDVQQHLNLISEQLEDINRRRTMEKSYLQTQAEMARFGPGTSRDSDHGSNNQTVIPHVADKYDPDHPDADWGGYVRRSYKKRYYTNQSGVKDSLTHDEEGGIMPRDAAERLTISGKKLFEPQQNPSGEQAPGIPFQSAVYQVGPGSNVSANDWKTSYASQTSMEATPKETFVLGTRQNAQHKRHVTPMYERGQQSSARSQSPSSPWSSRQGSPSLSGSGSSGSLSGRRIDSRRSLLAGIGKLVAAEDLNGLHPPPERHLPESYTSAASKTLLAENYHGTTVGYTGHRNKF</sequence>
<evidence type="ECO:0000313" key="3">
    <source>
        <dbReference type="Proteomes" id="UP000602510"/>
    </source>
</evidence>
<proteinExistence type="predicted"/>
<dbReference type="AlphaFoldDB" id="A0A833SBL0"/>
<feature type="region of interest" description="Disordered" evidence="1">
    <location>
        <begin position="519"/>
        <end position="562"/>
    </location>
</feature>
<organism evidence="2 3">
    <name type="scientific">Phytophthora infestans</name>
    <name type="common">Potato late blight agent</name>
    <name type="synonym">Botrytis infestans</name>
    <dbReference type="NCBI Taxonomy" id="4787"/>
    <lineage>
        <taxon>Eukaryota</taxon>
        <taxon>Sar</taxon>
        <taxon>Stramenopiles</taxon>
        <taxon>Oomycota</taxon>
        <taxon>Peronosporomycetes</taxon>
        <taxon>Peronosporales</taxon>
        <taxon>Peronosporaceae</taxon>
        <taxon>Phytophthora</taxon>
    </lineage>
</organism>
<dbReference type="Proteomes" id="UP000602510">
    <property type="component" value="Unassembled WGS sequence"/>
</dbReference>
<dbReference type="EMBL" id="WSZM01000055">
    <property type="protein sequence ID" value="KAF4045072.1"/>
    <property type="molecule type" value="Genomic_DNA"/>
</dbReference>
<feature type="region of interest" description="Disordered" evidence="1">
    <location>
        <begin position="802"/>
        <end position="855"/>
    </location>
</feature>
<gene>
    <name evidence="2" type="ORF">GN244_ATG02454</name>
</gene>
<evidence type="ECO:0000313" key="2">
    <source>
        <dbReference type="EMBL" id="KAF4045072.1"/>
    </source>
</evidence>
<feature type="compositionally biased region" description="Basic and acidic residues" evidence="1">
    <location>
        <begin position="519"/>
        <end position="533"/>
    </location>
</feature>
<comment type="caution">
    <text evidence="2">The sequence shown here is derived from an EMBL/GenBank/DDBJ whole genome shotgun (WGS) entry which is preliminary data.</text>
</comment>
<evidence type="ECO:0000256" key="1">
    <source>
        <dbReference type="SAM" id="MobiDB-lite"/>
    </source>
</evidence>
<name>A0A833SBL0_PHYIN</name>